<name>A0A0F0LSK6_9MICO</name>
<evidence type="ECO:0000256" key="1">
    <source>
        <dbReference type="SAM" id="MobiDB-lite"/>
    </source>
</evidence>
<accession>A0A0F0LSK6</accession>
<feature type="region of interest" description="Disordered" evidence="1">
    <location>
        <begin position="124"/>
        <end position="232"/>
    </location>
</feature>
<feature type="region of interest" description="Disordered" evidence="1">
    <location>
        <begin position="44"/>
        <end position="78"/>
    </location>
</feature>
<feature type="compositionally biased region" description="Basic and acidic residues" evidence="1">
    <location>
        <begin position="135"/>
        <end position="160"/>
    </location>
</feature>
<dbReference type="Proteomes" id="UP000033740">
    <property type="component" value="Unassembled WGS sequence"/>
</dbReference>
<proteinExistence type="predicted"/>
<feature type="compositionally biased region" description="Basic and acidic residues" evidence="1">
    <location>
        <begin position="167"/>
        <end position="183"/>
    </location>
</feature>
<keyword evidence="3" id="KW-1185">Reference proteome</keyword>
<feature type="compositionally biased region" description="Basic and acidic residues" evidence="1">
    <location>
        <begin position="54"/>
        <end position="73"/>
    </location>
</feature>
<feature type="compositionally biased region" description="Basic residues" evidence="1">
    <location>
        <begin position="184"/>
        <end position="205"/>
    </location>
</feature>
<dbReference type="EMBL" id="JYIX01000027">
    <property type="protein sequence ID" value="KJL34506.1"/>
    <property type="molecule type" value="Genomic_DNA"/>
</dbReference>
<sequence>MPEEGERCVRVGDRELRRVEGHDLDRGGVIGWIRTCARIGGDRHARTRIGGGQRGRDHAAVRRDASQHDRSGPHDPLQLRAPLAERGQVERRMRGEVPRLGHEVVERVVGRLVREGPGREVVAPRRAPIRGRQPAGHEHPARRGVGEAADVGERIREHRGSPRRIRRGEDVLRIDHDEPGRSSRRERRRSLRGSRRERRPRHACSWRRILPARANQVTTKPSTSAKKTPRLA</sequence>
<gene>
    <name evidence="2" type="ORF">RS86_00761</name>
</gene>
<reference evidence="2 3" key="1">
    <citation type="submission" date="2015-02" db="EMBL/GenBank/DDBJ databases">
        <title>Draft genome sequences of ten Microbacterium spp. with emphasis on heavy metal contaminated environments.</title>
        <authorList>
            <person name="Corretto E."/>
        </authorList>
    </citation>
    <scope>NUCLEOTIDE SEQUENCE [LARGE SCALE GENOMIC DNA]</scope>
    <source>
        <strain evidence="2 3">ARN176</strain>
    </source>
</reference>
<evidence type="ECO:0000313" key="2">
    <source>
        <dbReference type="EMBL" id="KJL34506.1"/>
    </source>
</evidence>
<dbReference type="AlphaFoldDB" id="A0A0F0LSK6"/>
<evidence type="ECO:0000313" key="3">
    <source>
        <dbReference type="Proteomes" id="UP000033740"/>
    </source>
</evidence>
<protein>
    <submittedName>
        <fullName evidence="2">Uncharacterized protein</fullName>
    </submittedName>
</protein>
<organism evidence="2 3">
    <name type="scientific">Microbacterium azadirachtae</name>
    <dbReference type="NCBI Taxonomy" id="582680"/>
    <lineage>
        <taxon>Bacteria</taxon>
        <taxon>Bacillati</taxon>
        <taxon>Actinomycetota</taxon>
        <taxon>Actinomycetes</taxon>
        <taxon>Micrococcales</taxon>
        <taxon>Microbacteriaceae</taxon>
        <taxon>Microbacterium</taxon>
    </lineage>
</organism>
<comment type="caution">
    <text evidence="2">The sequence shown here is derived from an EMBL/GenBank/DDBJ whole genome shotgun (WGS) entry which is preliminary data.</text>
</comment>